<dbReference type="OrthoDB" id="1013954at2"/>
<dbReference type="STRING" id="927083.DB32_004395"/>
<feature type="signal peptide" evidence="2">
    <location>
        <begin position="1"/>
        <end position="21"/>
    </location>
</feature>
<organism evidence="3 4">
    <name type="scientific">Sandaracinus amylolyticus</name>
    <dbReference type="NCBI Taxonomy" id="927083"/>
    <lineage>
        <taxon>Bacteria</taxon>
        <taxon>Pseudomonadati</taxon>
        <taxon>Myxococcota</taxon>
        <taxon>Polyangia</taxon>
        <taxon>Polyangiales</taxon>
        <taxon>Sandaracinaceae</taxon>
        <taxon>Sandaracinus</taxon>
    </lineage>
</organism>
<evidence type="ECO:0000256" key="1">
    <source>
        <dbReference type="SAM" id="MobiDB-lite"/>
    </source>
</evidence>
<feature type="chain" id="PRO_5002511867" evidence="2">
    <location>
        <begin position="22"/>
        <end position="345"/>
    </location>
</feature>
<dbReference type="Proteomes" id="UP000034883">
    <property type="component" value="Chromosome"/>
</dbReference>
<keyword evidence="2" id="KW-0732">Signal</keyword>
<protein>
    <submittedName>
        <fullName evidence="3">Tryptophan synthase alpha chain</fullName>
    </submittedName>
</protein>
<dbReference type="AlphaFoldDB" id="A0A0F6W4P1"/>
<dbReference type="RefSeq" id="WP_053234529.1">
    <property type="nucleotide sequence ID" value="NZ_CP011125.1"/>
</dbReference>
<dbReference type="PROSITE" id="PS51257">
    <property type="entry name" value="PROKAR_LIPOPROTEIN"/>
    <property type="match status" value="1"/>
</dbReference>
<name>A0A0F6W4P1_9BACT</name>
<accession>A0A0F6W4P1</accession>
<proteinExistence type="predicted"/>
<keyword evidence="4" id="KW-1185">Reference proteome</keyword>
<feature type="compositionally biased region" description="Polar residues" evidence="1">
    <location>
        <begin position="38"/>
        <end position="57"/>
    </location>
</feature>
<reference evidence="3 4" key="1">
    <citation type="submission" date="2015-03" db="EMBL/GenBank/DDBJ databases">
        <title>Genome assembly of Sandaracinus amylolyticus DSM 53668.</title>
        <authorList>
            <person name="Sharma G."/>
            <person name="Subramanian S."/>
        </authorList>
    </citation>
    <scope>NUCLEOTIDE SEQUENCE [LARGE SCALE GENOMIC DNA]</scope>
    <source>
        <strain evidence="3 4">DSM 53668</strain>
    </source>
</reference>
<evidence type="ECO:0000313" key="4">
    <source>
        <dbReference type="Proteomes" id="UP000034883"/>
    </source>
</evidence>
<gene>
    <name evidence="3" type="ORF">DB32_004395</name>
</gene>
<dbReference type="EMBL" id="CP011125">
    <property type="protein sequence ID" value="AKF07246.1"/>
    <property type="molecule type" value="Genomic_DNA"/>
</dbReference>
<feature type="region of interest" description="Disordered" evidence="1">
    <location>
        <begin position="30"/>
        <end position="58"/>
    </location>
</feature>
<evidence type="ECO:0000313" key="3">
    <source>
        <dbReference type="EMBL" id="AKF07246.1"/>
    </source>
</evidence>
<dbReference type="KEGG" id="samy:DB32_004395"/>
<evidence type="ECO:0000256" key="2">
    <source>
        <dbReference type="SAM" id="SignalP"/>
    </source>
</evidence>
<sequence length="345" mass="34700">MFVARSISFSSWSLIVATMLAGCATGGGGTTPGGRDGSSQAFDGSAQGTDASTSSEDASVGIDAGMVPCSTAEECSDGAACNGVERCELNRCMPGTPPSCDDGVACTMDRCVEPGTCEYVPQDAMCPSGQTCGATGCSATSTCSESPCRLVGPQCGCATGQACYHSGATALCATAGGGTEGASCTSPTSCAAGHTCIDYSREAAIDLPMCTRYCASDADCSGIGSLCLGAIDDGSGGERADVRLCTRSCDPIDGTGCSPQTTCHVFRESEGAMRFLTDCSGPIGGGRSYDLCGDDGDCARNYACVSGRCRRWCLVATDEGCAFDEICVSPSPTIILGGVQYGFCA</sequence>